<dbReference type="AlphaFoldDB" id="H1VLF3"/>
<accession>H1VLF3</accession>
<feature type="compositionally biased region" description="Basic and acidic residues" evidence="1">
    <location>
        <begin position="36"/>
        <end position="49"/>
    </location>
</feature>
<evidence type="ECO:0000313" key="2">
    <source>
        <dbReference type="EMBL" id="CCF41056.1"/>
    </source>
</evidence>
<organism evidence="2 3">
    <name type="scientific">Colletotrichum higginsianum (strain IMI 349063)</name>
    <name type="common">Crucifer anthracnose fungus</name>
    <dbReference type="NCBI Taxonomy" id="759273"/>
    <lineage>
        <taxon>Eukaryota</taxon>
        <taxon>Fungi</taxon>
        <taxon>Dikarya</taxon>
        <taxon>Ascomycota</taxon>
        <taxon>Pezizomycotina</taxon>
        <taxon>Sordariomycetes</taxon>
        <taxon>Hypocreomycetidae</taxon>
        <taxon>Glomerellales</taxon>
        <taxon>Glomerellaceae</taxon>
        <taxon>Colletotrichum</taxon>
        <taxon>Colletotrichum destructivum species complex</taxon>
    </lineage>
</organism>
<gene>
    <name evidence="2" type="ORF">CH063_11446</name>
</gene>
<proteinExistence type="predicted"/>
<dbReference type="HOGENOM" id="CLU_2145696_0_0_1"/>
<dbReference type="Proteomes" id="UP000007174">
    <property type="component" value="Unassembled WGS sequence"/>
</dbReference>
<evidence type="ECO:0000313" key="3">
    <source>
        <dbReference type="Proteomes" id="UP000007174"/>
    </source>
</evidence>
<feature type="region of interest" description="Disordered" evidence="1">
    <location>
        <begin position="36"/>
        <end position="72"/>
    </location>
</feature>
<name>H1VLF3_COLHI</name>
<reference evidence="3" key="1">
    <citation type="journal article" date="2012" name="Nat. Genet.">
        <title>Lifestyle transitions in plant pathogenic Colletotrichum fungi deciphered by genome and transcriptome analyses.</title>
        <authorList>
            <person name="O'Connell R.J."/>
            <person name="Thon M.R."/>
            <person name="Hacquard S."/>
            <person name="Amyotte S.G."/>
            <person name="Kleemann J."/>
            <person name="Torres M.F."/>
            <person name="Damm U."/>
            <person name="Buiate E.A."/>
            <person name="Epstein L."/>
            <person name="Alkan N."/>
            <person name="Altmueller J."/>
            <person name="Alvarado-Balderrama L."/>
            <person name="Bauser C.A."/>
            <person name="Becker C."/>
            <person name="Birren B.W."/>
            <person name="Chen Z."/>
            <person name="Choi J."/>
            <person name="Crouch J.A."/>
            <person name="Duvick J.P."/>
            <person name="Farman M.A."/>
            <person name="Gan P."/>
            <person name="Heiman D."/>
            <person name="Henrissat B."/>
            <person name="Howard R.J."/>
            <person name="Kabbage M."/>
            <person name="Koch C."/>
            <person name="Kracher B."/>
            <person name="Kubo Y."/>
            <person name="Law A.D."/>
            <person name="Lebrun M.-H."/>
            <person name="Lee Y.-H."/>
            <person name="Miyara I."/>
            <person name="Moore N."/>
            <person name="Neumann U."/>
            <person name="Nordstroem K."/>
            <person name="Panaccione D.G."/>
            <person name="Panstruga R."/>
            <person name="Place M."/>
            <person name="Proctor R.H."/>
            <person name="Prusky D."/>
            <person name="Rech G."/>
            <person name="Reinhardt R."/>
            <person name="Rollins J.A."/>
            <person name="Rounsley S."/>
            <person name="Schardl C.L."/>
            <person name="Schwartz D.C."/>
            <person name="Shenoy N."/>
            <person name="Shirasu K."/>
            <person name="Sikhakolli U.R."/>
            <person name="Stueber K."/>
            <person name="Sukno S.A."/>
            <person name="Sweigard J.A."/>
            <person name="Takano Y."/>
            <person name="Takahara H."/>
            <person name="Trail F."/>
            <person name="van der Does H.C."/>
            <person name="Voll L.M."/>
            <person name="Will I."/>
            <person name="Young S."/>
            <person name="Zeng Q."/>
            <person name="Zhang J."/>
            <person name="Zhou S."/>
            <person name="Dickman M.B."/>
            <person name="Schulze-Lefert P."/>
            <person name="Ver Loren van Themaat E."/>
            <person name="Ma L.-J."/>
            <person name="Vaillancourt L.J."/>
        </authorList>
    </citation>
    <scope>NUCLEOTIDE SEQUENCE [LARGE SCALE GENOMIC DNA]</scope>
    <source>
        <strain evidence="3">IMI 349063</strain>
    </source>
</reference>
<dbReference type="EMBL" id="CACQ02004463">
    <property type="protein sequence ID" value="CCF41056.1"/>
    <property type="molecule type" value="Genomic_DNA"/>
</dbReference>
<evidence type="ECO:0000256" key="1">
    <source>
        <dbReference type="SAM" id="MobiDB-lite"/>
    </source>
</evidence>
<sequence>MVIIFQIAFGRLTMPAREREKPDDCVHRGAQLAVRDWQHGRQKTRDHLSAHGSPPISESVTPQKKNPEFSSLPRPMTSMLILAVQGSPLLKKTRLVGTRGTVWSLDRRISLA</sequence>
<protein>
    <submittedName>
        <fullName evidence="2">Uncharacterized protein</fullName>
    </submittedName>
</protein>